<organism evidence="1 2">
    <name type="scientific">Mycolicibacterium fallax</name>
    <name type="common">Mycobacterium fallax</name>
    <dbReference type="NCBI Taxonomy" id="1793"/>
    <lineage>
        <taxon>Bacteria</taxon>
        <taxon>Bacillati</taxon>
        <taxon>Actinomycetota</taxon>
        <taxon>Actinomycetes</taxon>
        <taxon>Mycobacteriales</taxon>
        <taxon>Mycobacteriaceae</taxon>
        <taxon>Mycolicibacterium</taxon>
    </lineage>
</organism>
<dbReference type="SUPFAM" id="SSF46785">
    <property type="entry name" value="Winged helix' DNA-binding domain"/>
    <property type="match status" value="1"/>
</dbReference>
<dbReference type="RefSeq" id="WP_085094660.1">
    <property type="nucleotide sequence ID" value="NZ_AP022603.1"/>
</dbReference>
<dbReference type="EMBL" id="LQOJ01000027">
    <property type="protein sequence ID" value="ORV05096.1"/>
    <property type="molecule type" value="Genomic_DNA"/>
</dbReference>
<dbReference type="AlphaFoldDB" id="A0A1X1RGF4"/>
<dbReference type="PANTHER" id="PTHR43252">
    <property type="entry name" value="TRANSCRIPTIONAL REGULATOR YQJI"/>
    <property type="match status" value="1"/>
</dbReference>
<dbReference type="Gene3D" id="6.10.140.190">
    <property type="match status" value="1"/>
</dbReference>
<dbReference type="Pfam" id="PF10400">
    <property type="entry name" value="Vir_act_alpha_C"/>
    <property type="match status" value="1"/>
</dbReference>
<dbReference type="InterPro" id="IPR036390">
    <property type="entry name" value="WH_DNA-bd_sf"/>
</dbReference>
<keyword evidence="2" id="KW-1185">Reference proteome</keyword>
<protein>
    <submittedName>
        <fullName evidence="1">PadR family transcriptional regulator</fullName>
    </submittedName>
</protein>
<proteinExistence type="predicted"/>
<evidence type="ECO:0000313" key="1">
    <source>
        <dbReference type="EMBL" id="ORV05096.1"/>
    </source>
</evidence>
<dbReference type="Gene3D" id="1.10.10.10">
    <property type="entry name" value="Winged helix-like DNA-binding domain superfamily/Winged helix DNA-binding domain"/>
    <property type="match status" value="1"/>
</dbReference>
<dbReference type="STRING" id="1793.AWC04_07385"/>
<reference evidence="1 2" key="1">
    <citation type="submission" date="2016-01" db="EMBL/GenBank/DDBJ databases">
        <title>The new phylogeny of the genus Mycobacterium.</title>
        <authorList>
            <person name="Tarcisio F."/>
            <person name="Conor M."/>
            <person name="Antonella G."/>
            <person name="Elisabetta G."/>
            <person name="Giulia F.S."/>
            <person name="Sara T."/>
            <person name="Anna F."/>
            <person name="Clotilde B."/>
            <person name="Roberto B."/>
            <person name="Veronica D.S."/>
            <person name="Fabio R."/>
            <person name="Monica P."/>
            <person name="Olivier J."/>
            <person name="Enrico T."/>
            <person name="Nicola S."/>
        </authorList>
    </citation>
    <scope>NUCLEOTIDE SEQUENCE [LARGE SCALE GENOMIC DNA]</scope>
    <source>
        <strain evidence="1 2">DSM 44179</strain>
    </source>
</reference>
<dbReference type="Proteomes" id="UP000193484">
    <property type="component" value="Unassembled WGS sequence"/>
</dbReference>
<dbReference type="InterPro" id="IPR036388">
    <property type="entry name" value="WH-like_DNA-bd_sf"/>
</dbReference>
<name>A0A1X1RGF4_MYCFA</name>
<comment type="caution">
    <text evidence="1">The sequence shown here is derived from an EMBL/GenBank/DDBJ whole genome shotgun (WGS) entry which is preliminary data.</text>
</comment>
<dbReference type="Pfam" id="PF03551">
    <property type="entry name" value="PadR"/>
    <property type="match status" value="1"/>
</dbReference>
<evidence type="ECO:0000313" key="2">
    <source>
        <dbReference type="Proteomes" id="UP000193484"/>
    </source>
</evidence>
<dbReference type="PANTHER" id="PTHR43252:SF4">
    <property type="entry name" value="TRANSCRIPTIONAL REGULATORY PROTEIN"/>
    <property type="match status" value="1"/>
</dbReference>
<gene>
    <name evidence="1" type="ORF">AWC04_07385</name>
</gene>
<dbReference type="InterPro" id="IPR005149">
    <property type="entry name" value="Tscrpt_reg_PadR_N"/>
</dbReference>
<dbReference type="InterPro" id="IPR018309">
    <property type="entry name" value="Tscrpt_reg_PadR_C"/>
</dbReference>
<dbReference type="OrthoDB" id="3186544at2"/>
<accession>A0A1X1RGF4</accession>
<sequence>MALRDAILAALLDGEASGYDLTKAFDSSVANFWMATPQQLYRELDRMAAAGLITARLVEQDRRPNKHLYSLTAAGRAQLAGFTAAAPKPGAIREDLMVAIQAVDGGDADAVAAAVAARLQLSETKLANYQRRRRDLLDGRDEDTFLAEAPRVGPYLNLLRGVSFERENIAWFRRVLTVLDRRAGQPVPGETGAALL</sequence>